<evidence type="ECO:0000313" key="1">
    <source>
        <dbReference type="EMBL" id="KAE9524832.1"/>
    </source>
</evidence>
<comment type="caution">
    <text evidence="1">The sequence shown here is derived from an EMBL/GenBank/DDBJ whole genome shotgun (WGS) entry which is preliminary data.</text>
</comment>
<accession>A0A6G0T2U9</accession>
<name>A0A6G0T2U9_APHGL</name>
<dbReference type="EMBL" id="VYZN01000065">
    <property type="protein sequence ID" value="KAE9524832.1"/>
    <property type="molecule type" value="Genomic_DNA"/>
</dbReference>
<proteinExistence type="predicted"/>
<keyword evidence="2" id="KW-1185">Reference proteome</keyword>
<protein>
    <submittedName>
        <fullName evidence="1">Uncharacterized protein</fullName>
    </submittedName>
</protein>
<dbReference type="AlphaFoldDB" id="A0A6G0T2U9"/>
<sequence length="192" mass="22461">MFLNQYAMTKMKKYEKVYGPYKCVQTVVAKENREQPIYYNYDTPKDKEYGYYIVKNYRRTMLNFFFPMESILGKIYNHELLNSNTGLLKDIVRSACNSTNALDFKILSKIKKVLNDSNEVVRDCELLPDSFSLVIHDNELTFGTAIEFEAANEPFDDLEIECINILDQNKTSKSNWISHIAKDNLKNYPEKS</sequence>
<organism evidence="1 2">
    <name type="scientific">Aphis glycines</name>
    <name type="common">Soybean aphid</name>
    <dbReference type="NCBI Taxonomy" id="307491"/>
    <lineage>
        <taxon>Eukaryota</taxon>
        <taxon>Metazoa</taxon>
        <taxon>Ecdysozoa</taxon>
        <taxon>Arthropoda</taxon>
        <taxon>Hexapoda</taxon>
        <taxon>Insecta</taxon>
        <taxon>Pterygota</taxon>
        <taxon>Neoptera</taxon>
        <taxon>Paraneoptera</taxon>
        <taxon>Hemiptera</taxon>
        <taxon>Sternorrhyncha</taxon>
        <taxon>Aphidomorpha</taxon>
        <taxon>Aphidoidea</taxon>
        <taxon>Aphididae</taxon>
        <taxon>Aphidini</taxon>
        <taxon>Aphis</taxon>
        <taxon>Aphis</taxon>
    </lineage>
</organism>
<gene>
    <name evidence="1" type="ORF">AGLY_014882</name>
</gene>
<reference evidence="1 2" key="1">
    <citation type="submission" date="2019-08" db="EMBL/GenBank/DDBJ databases">
        <title>The genome of the soybean aphid Biotype 1, its phylome, world population structure and adaptation to the North American continent.</title>
        <authorList>
            <person name="Giordano R."/>
            <person name="Donthu R.K."/>
            <person name="Hernandez A.G."/>
            <person name="Wright C.L."/>
            <person name="Zimin A.V."/>
        </authorList>
    </citation>
    <scope>NUCLEOTIDE SEQUENCE [LARGE SCALE GENOMIC DNA]</scope>
    <source>
        <tissue evidence="1">Whole aphids</tissue>
    </source>
</reference>
<dbReference type="Proteomes" id="UP000475862">
    <property type="component" value="Unassembled WGS sequence"/>
</dbReference>
<evidence type="ECO:0000313" key="2">
    <source>
        <dbReference type="Proteomes" id="UP000475862"/>
    </source>
</evidence>